<protein>
    <submittedName>
        <fullName evidence="1">Uncharacterized protein</fullName>
    </submittedName>
</protein>
<organism evidence="1 2">
    <name type="scientific">Capsicum annuum</name>
    <name type="common">Capsicum pepper</name>
    <dbReference type="NCBI Taxonomy" id="4072"/>
    <lineage>
        <taxon>Eukaryota</taxon>
        <taxon>Viridiplantae</taxon>
        <taxon>Streptophyta</taxon>
        <taxon>Embryophyta</taxon>
        <taxon>Tracheophyta</taxon>
        <taxon>Spermatophyta</taxon>
        <taxon>Magnoliopsida</taxon>
        <taxon>eudicotyledons</taxon>
        <taxon>Gunneridae</taxon>
        <taxon>Pentapetalae</taxon>
        <taxon>asterids</taxon>
        <taxon>lamiids</taxon>
        <taxon>Solanales</taxon>
        <taxon>Solanaceae</taxon>
        <taxon>Solanoideae</taxon>
        <taxon>Capsiceae</taxon>
        <taxon>Capsicum</taxon>
    </lineage>
</organism>
<gene>
    <name evidence="1" type="ORF">T459_08017</name>
</gene>
<dbReference type="Proteomes" id="UP000222542">
    <property type="component" value="Unassembled WGS sequence"/>
</dbReference>
<name>A0A2G2ZVC5_CAPAN</name>
<comment type="caution">
    <text evidence="1">The sequence shown here is derived from an EMBL/GenBank/DDBJ whole genome shotgun (WGS) entry which is preliminary data.</text>
</comment>
<dbReference type="Gramene" id="PHT85911">
    <property type="protein sequence ID" value="PHT85911"/>
    <property type="gene ID" value="T459_08017"/>
</dbReference>
<sequence length="111" mass="12388">MCTQANFRAGTHGGWGEPSPRKIKTYVEAEPADHAIVMADMCMAAFYAKQRNIHRAFRTYSNRYTNPARCTEDTELPVPFAKAISNIGVFNTELTVNIQDCCANISRGNLE</sequence>
<dbReference type="EMBL" id="AYRZ02000003">
    <property type="protein sequence ID" value="PHT85911.1"/>
    <property type="molecule type" value="Genomic_DNA"/>
</dbReference>
<accession>A0A2G2ZVC5</accession>
<proteinExistence type="predicted"/>
<evidence type="ECO:0000313" key="2">
    <source>
        <dbReference type="Proteomes" id="UP000222542"/>
    </source>
</evidence>
<reference evidence="1 2" key="1">
    <citation type="journal article" date="2014" name="Nat. Genet.">
        <title>Genome sequence of the hot pepper provides insights into the evolution of pungency in Capsicum species.</title>
        <authorList>
            <person name="Kim S."/>
            <person name="Park M."/>
            <person name="Yeom S.I."/>
            <person name="Kim Y.M."/>
            <person name="Lee J.M."/>
            <person name="Lee H.A."/>
            <person name="Seo E."/>
            <person name="Choi J."/>
            <person name="Cheong K."/>
            <person name="Kim K.T."/>
            <person name="Jung K."/>
            <person name="Lee G.W."/>
            <person name="Oh S.K."/>
            <person name="Bae C."/>
            <person name="Kim S.B."/>
            <person name="Lee H.Y."/>
            <person name="Kim S.Y."/>
            <person name="Kim M.S."/>
            <person name="Kang B.C."/>
            <person name="Jo Y.D."/>
            <person name="Yang H.B."/>
            <person name="Jeong H.J."/>
            <person name="Kang W.H."/>
            <person name="Kwon J.K."/>
            <person name="Shin C."/>
            <person name="Lim J.Y."/>
            <person name="Park J.H."/>
            <person name="Huh J.H."/>
            <person name="Kim J.S."/>
            <person name="Kim B.D."/>
            <person name="Cohen O."/>
            <person name="Paran I."/>
            <person name="Suh M.C."/>
            <person name="Lee S.B."/>
            <person name="Kim Y.K."/>
            <person name="Shin Y."/>
            <person name="Noh S.J."/>
            <person name="Park J."/>
            <person name="Seo Y.S."/>
            <person name="Kwon S.Y."/>
            <person name="Kim H.A."/>
            <person name="Park J.M."/>
            <person name="Kim H.J."/>
            <person name="Choi S.B."/>
            <person name="Bosland P.W."/>
            <person name="Reeves G."/>
            <person name="Jo S.H."/>
            <person name="Lee B.W."/>
            <person name="Cho H.T."/>
            <person name="Choi H.S."/>
            <person name="Lee M.S."/>
            <person name="Yu Y."/>
            <person name="Do Choi Y."/>
            <person name="Park B.S."/>
            <person name="van Deynze A."/>
            <person name="Ashrafi H."/>
            <person name="Hill T."/>
            <person name="Kim W.T."/>
            <person name="Pai H.S."/>
            <person name="Ahn H.K."/>
            <person name="Yeam I."/>
            <person name="Giovannoni J.J."/>
            <person name="Rose J.K."/>
            <person name="Sorensen I."/>
            <person name="Lee S.J."/>
            <person name="Kim R.W."/>
            <person name="Choi I.Y."/>
            <person name="Choi B.S."/>
            <person name="Lim J.S."/>
            <person name="Lee Y.H."/>
            <person name="Choi D."/>
        </authorList>
    </citation>
    <scope>NUCLEOTIDE SEQUENCE [LARGE SCALE GENOMIC DNA]</scope>
    <source>
        <strain evidence="2">cv. CM334</strain>
    </source>
</reference>
<keyword evidence="2" id="KW-1185">Reference proteome</keyword>
<evidence type="ECO:0000313" key="1">
    <source>
        <dbReference type="EMBL" id="PHT85911.1"/>
    </source>
</evidence>
<dbReference type="AlphaFoldDB" id="A0A2G2ZVC5"/>
<reference evidence="1 2" key="2">
    <citation type="journal article" date="2017" name="Genome Biol.">
        <title>New reference genome sequences of hot pepper reveal the massive evolution of plant disease-resistance genes by retroduplication.</title>
        <authorList>
            <person name="Kim S."/>
            <person name="Park J."/>
            <person name="Yeom S.I."/>
            <person name="Kim Y.M."/>
            <person name="Seo E."/>
            <person name="Kim K.T."/>
            <person name="Kim M.S."/>
            <person name="Lee J.M."/>
            <person name="Cheong K."/>
            <person name="Shin H.S."/>
            <person name="Kim S.B."/>
            <person name="Han K."/>
            <person name="Lee J."/>
            <person name="Park M."/>
            <person name="Lee H.A."/>
            <person name="Lee H.Y."/>
            <person name="Lee Y."/>
            <person name="Oh S."/>
            <person name="Lee J.H."/>
            <person name="Choi E."/>
            <person name="Choi E."/>
            <person name="Lee S.E."/>
            <person name="Jeon J."/>
            <person name="Kim H."/>
            <person name="Choi G."/>
            <person name="Song H."/>
            <person name="Lee J."/>
            <person name="Lee S.C."/>
            <person name="Kwon J.K."/>
            <person name="Lee H.Y."/>
            <person name="Koo N."/>
            <person name="Hong Y."/>
            <person name="Kim R.W."/>
            <person name="Kang W.H."/>
            <person name="Huh J.H."/>
            <person name="Kang B.C."/>
            <person name="Yang T.J."/>
            <person name="Lee Y.H."/>
            <person name="Bennetzen J.L."/>
            <person name="Choi D."/>
        </authorList>
    </citation>
    <scope>NUCLEOTIDE SEQUENCE [LARGE SCALE GENOMIC DNA]</scope>
    <source>
        <strain evidence="2">cv. CM334</strain>
    </source>
</reference>